<keyword evidence="2 4" id="KW-0807">Transducer</keyword>
<dbReference type="eggNOG" id="COG0840">
    <property type="taxonomic scope" value="Bacteria"/>
</dbReference>
<evidence type="ECO:0000256" key="4">
    <source>
        <dbReference type="PROSITE-ProRule" id="PRU00284"/>
    </source>
</evidence>
<dbReference type="OrthoDB" id="2489132at2"/>
<dbReference type="RefSeq" id="WP_009601273.1">
    <property type="nucleotide sequence ID" value="NZ_AEIU01000069.1"/>
</dbReference>
<evidence type="ECO:0000256" key="1">
    <source>
        <dbReference type="ARBA" id="ARBA00004370"/>
    </source>
</evidence>
<feature type="domain" description="Methyl-accepting transducer" evidence="6">
    <location>
        <begin position="363"/>
        <end position="599"/>
    </location>
</feature>
<dbReference type="SMART" id="SM00283">
    <property type="entry name" value="MA"/>
    <property type="match status" value="1"/>
</dbReference>
<keyword evidence="5" id="KW-0812">Transmembrane</keyword>
<dbReference type="GO" id="GO:0006935">
    <property type="term" value="P:chemotaxis"/>
    <property type="evidence" value="ECO:0007669"/>
    <property type="project" value="UniProtKB-ARBA"/>
</dbReference>
<comment type="caution">
    <text evidence="8">The sequence shown here is derived from an EMBL/GenBank/DDBJ whole genome shotgun (WGS) entry which is preliminary data.</text>
</comment>
<dbReference type="SUPFAM" id="SSF58104">
    <property type="entry name" value="Methyl-accepting chemotaxis protein (MCP) signaling domain"/>
    <property type="match status" value="1"/>
</dbReference>
<sequence length="636" mass="69079">MWNLGFKKLLLASIIALVVLCVSASSYVAYIQQKETLVDIITTNNQVYVANQAEQIATKLNDKVSGLDKLGERYQNQPISGSEQDFINLTHNIAAGMNLNSSVVAFKNGDAYWNQTADSWPNHKLAGDVTTRSWYQLGRESDSATITEPYSSSDGSSFWISIVRKTLNGMISVDMKLDFLNQIVANTNEIPGAIALIINHDKSILASSFDSVKAGDKAESFPWLNAVATESFKSKDTVFDGLMFNKEKLYFSHRINVAGKSWYFVVGLEKKVVFSDLVQARNTAIVTAVVATIMSVILAFTIINILYRPILTLKETILDLSQGNGDLTQRIKVETNDDLGQISDGVNAFISNLQDMMLDIRQVSEQLNDNVSRMREQSQRNSTILRNHVEETEQVVAAIEEMNATAECMAADAANTAQLTHKANDSSTDSKHIVNQAQTNVHQLVADVSLACDNVSHMSSKTDGISAILGEIGEIAEQTNLLALNAAIEAARAGEQGRGFAVVADEVRKLASRTKSSTEEIEAALASLLQGSQSVVASMDSTKVKCANTADGAGEVAQSLDVMTTFVTDINDLSTQIATAAEEQSCVTQELSKNMSAISLIVGELDTNGRQALTDAKNISQMNEKLTRIVGSFRLS</sequence>
<dbReference type="Pfam" id="PF00015">
    <property type="entry name" value="MCPsignal"/>
    <property type="match status" value="1"/>
</dbReference>
<dbReference type="CDD" id="cd11386">
    <property type="entry name" value="MCP_signal"/>
    <property type="match status" value="1"/>
</dbReference>
<comment type="similarity">
    <text evidence="3">Belongs to the methyl-accepting chemotaxis (MCP) protein family.</text>
</comment>
<proteinExistence type="inferred from homology"/>
<feature type="domain" description="HAMP" evidence="7">
    <location>
        <begin position="304"/>
        <end position="358"/>
    </location>
</feature>
<dbReference type="FunFam" id="1.10.287.950:FF:000001">
    <property type="entry name" value="Methyl-accepting chemotaxis sensory transducer"/>
    <property type="match status" value="1"/>
</dbReference>
<keyword evidence="5" id="KW-1133">Transmembrane helix</keyword>
<evidence type="ECO:0000313" key="9">
    <source>
        <dbReference type="Proteomes" id="UP000002943"/>
    </source>
</evidence>
<evidence type="ECO:0000313" key="8">
    <source>
        <dbReference type="EMBL" id="EFP96839.1"/>
    </source>
</evidence>
<gene>
    <name evidence="8" type="ORF">VIBC2010_07714</name>
</gene>
<dbReference type="Gene3D" id="3.30.450.20">
    <property type="entry name" value="PAS domain"/>
    <property type="match status" value="2"/>
</dbReference>
<keyword evidence="9" id="KW-1185">Reference proteome</keyword>
<dbReference type="InterPro" id="IPR003660">
    <property type="entry name" value="HAMP_dom"/>
</dbReference>
<organism evidence="8 9">
    <name type="scientific">Vibrio caribbeanicus ATCC BAA-2122</name>
    <dbReference type="NCBI Taxonomy" id="796620"/>
    <lineage>
        <taxon>Bacteria</taxon>
        <taxon>Pseudomonadati</taxon>
        <taxon>Pseudomonadota</taxon>
        <taxon>Gammaproteobacteria</taxon>
        <taxon>Vibrionales</taxon>
        <taxon>Vibrionaceae</taxon>
        <taxon>Vibrio</taxon>
    </lineage>
</organism>
<evidence type="ECO:0000256" key="5">
    <source>
        <dbReference type="SAM" id="Phobius"/>
    </source>
</evidence>
<dbReference type="PANTHER" id="PTHR32089:SF55">
    <property type="entry name" value="METHYL ACCEPTING SENSORY TRANSDUCER WITH CACHE_2 SMALL MOLECULE BINDING DOMAIN"/>
    <property type="match status" value="1"/>
</dbReference>
<dbReference type="CDD" id="cd06225">
    <property type="entry name" value="HAMP"/>
    <property type="match status" value="1"/>
</dbReference>
<evidence type="ECO:0000256" key="2">
    <source>
        <dbReference type="ARBA" id="ARBA00023224"/>
    </source>
</evidence>
<reference evidence="8 9" key="1">
    <citation type="journal article" date="2012" name="Int. J. Syst. Evol. Microbiol.">
        <title>Vibrio caribbeanicus sp. nov., isolated from the marine sponge Scleritoderma cyanea.</title>
        <authorList>
            <person name="Hoffmann M."/>
            <person name="Monday S.R."/>
            <person name="Allard M.W."/>
            <person name="Strain E.A."/>
            <person name="Whittaker P."/>
            <person name="Naum M."/>
            <person name="McCarthy P.J."/>
            <person name="Lopez J.V."/>
            <person name="Fischer M."/>
            <person name="Brown E.W."/>
        </authorList>
    </citation>
    <scope>NUCLEOTIDE SEQUENCE [LARGE SCALE GENOMIC DNA]</scope>
    <source>
        <strain evidence="8 9">ATCC BAA-2122</strain>
    </source>
</reference>
<dbReference type="PROSITE" id="PS50111">
    <property type="entry name" value="CHEMOTAXIS_TRANSDUC_2"/>
    <property type="match status" value="1"/>
</dbReference>
<protein>
    <submittedName>
        <fullName evidence="8">Methyl-accepting chemotaxis protein</fullName>
    </submittedName>
</protein>
<keyword evidence="5" id="KW-0472">Membrane</keyword>
<dbReference type="Pfam" id="PF00672">
    <property type="entry name" value="HAMP"/>
    <property type="match status" value="1"/>
</dbReference>
<evidence type="ECO:0000259" key="7">
    <source>
        <dbReference type="PROSITE" id="PS50885"/>
    </source>
</evidence>
<feature type="transmembrane region" description="Helical" evidence="5">
    <location>
        <begin position="284"/>
        <end position="307"/>
    </location>
</feature>
<dbReference type="Gene3D" id="1.10.287.950">
    <property type="entry name" value="Methyl-accepting chemotaxis protein"/>
    <property type="match status" value="1"/>
</dbReference>
<comment type="subcellular location">
    <subcellularLocation>
        <location evidence="1">Membrane</location>
    </subcellularLocation>
</comment>
<dbReference type="PROSITE" id="PS50885">
    <property type="entry name" value="HAMP"/>
    <property type="match status" value="1"/>
</dbReference>
<evidence type="ECO:0000256" key="3">
    <source>
        <dbReference type="ARBA" id="ARBA00029447"/>
    </source>
</evidence>
<dbReference type="SMART" id="SM00304">
    <property type="entry name" value="HAMP"/>
    <property type="match status" value="1"/>
</dbReference>
<dbReference type="PANTHER" id="PTHR32089">
    <property type="entry name" value="METHYL-ACCEPTING CHEMOTAXIS PROTEIN MCPB"/>
    <property type="match status" value="1"/>
</dbReference>
<accession>E3BJS0</accession>
<dbReference type="GO" id="GO:0016020">
    <property type="term" value="C:membrane"/>
    <property type="evidence" value="ECO:0007669"/>
    <property type="project" value="UniProtKB-SubCell"/>
</dbReference>
<dbReference type="Proteomes" id="UP000002943">
    <property type="component" value="Unassembled WGS sequence"/>
</dbReference>
<dbReference type="EMBL" id="AEIU01000069">
    <property type="protein sequence ID" value="EFP96839.1"/>
    <property type="molecule type" value="Genomic_DNA"/>
</dbReference>
<dbReference type="InterPro" id="IPR004089">
    <property type="entry name" value="MCPsignal_dom"/>
</dbReference>
<evidence type="ECO:0000259" key="6">
    <source>
        <dbReference type="PROSITE" id="PS50111"/>
    </source>
</evidence>
<name>E3BJS0_9VIBR</name>
<dbReference type="GO" id="GO:0007165">
    <property type="term" value="P:signal transduction"/>
    <property type="evidence" value="ECO:0007669"/>
    <property type="project" value="UniProtKB-KW"/>
</dbReference>
<dbReference type="STRING" id="796620.VIBC2010_07714"/>
<dbReference type="AlphaFoldDB" id="E3BJS0"/>